<dbReference type="CDD" id="cd00082">
    <property type="entry name" value="HisKA"/>
    <property type="match status" value="1"/>
</dbReference>
<evidence type="ECO:0000256" key="21">
    <source>
        <dbReference type="ARBA" id="ARBA00040454"/>
    </source>
</evidence>
<dbReference type="SMART" id="SM00388">
    <property type="entry name" value="HisKA"/>
    <property type="match status" value="1"/>
</dbReference>
<evidence type="ECO:0000313" key="27">
    <source>
        <dbReference type="EMBL" id="TDC49558.1"/>
    </source>
</evidence>
<keyword evidence="19" id="KW-0843">Virulence</keyword>
<dbReference type="GO" id="GO:0004721">
    <property type="term" value="F:phosphoprotein phosphatase activity"/>
    <property type="evidence" value="ECO:0007669"/>
    <property type="project" value="UniProtKB-KW"/>
</dbReference>
<keyword evidence="6" id="KW-1003">Cell membrane</keyword>
<evidence type="ECO:0000256" key="2">
    <source>
        <dbReference type="ARBA" id="ARBA00001936"/>
    </source>
</evidence>
<reference evidence="27 28" key="1">
    <citation type="submission" date="2019-02" db="EMBL/GenBank/DDBJ databases">
        <title>Draft genome sequences of novel Actinobacteria.</title>
        <authorList>
            <person name="Sahin N."/>
            <person name="Ay H."/>
            <person name="Saygin H."/>
        </authorList>
    </citation>
    <scope>NUCLEOTIDE SEQUENCE [LARGE SCALE GENOMIC DNA]</scope>
    <source>
        <strain evidence="27 28">KC603</strain>
    </source>
</reference>
<dbReference type="SMART" id="SM00387">
    <property type="entry name" value="HATPase_c"/>
    <property type="match status" value="1"/>
</dbReference>
<dbReference type="GO" id="GO:0005886">
    <property type="term" value="C:plasma membrane"/>
    <property type="evidence" value="ECO:0007669"/>
    <property type="project" value="UniProtKB-SubCell"/>
</dbReference>
<dbReference type="OrthoDB" id="3206505at2"/>
<dbReference type="Gene3D" id="1.10.287.130">
    <property type="match status" value="1"/>
</dbReference>
<dbReference type="EC" id="2.7.13.3" evidence="5"/>
<organism evidence="27 28">
    <name type="scientific">Jiangella ureilytica</name>
    <dbReference type="NCBI Taxonomy" id="2530374"/>
    <lineage>
        <taxon>Bacteria</taxon>
        <taxon>Bacillati</taxon>
        <taxon>Actinomycetota</taxon>
        <taxon>Actinomycetes</taxon>
        <taxon>Jiangellales</taxon>
        <taxon>Jiangellaceae</taxon>
        <taxon>Jiangella</taxon>
    </lineage>
</organism>
<dbReference type="AlphaFoldDB" id="A0A4R4RJ21"/>
<dbReference type="SUPFAM" id="SSF55874">
    <property type="entry name" value="ATPase domain of HSP90 chaperone/DNA topoisomerase II/histidine kinase"/>
    <property type="match status" value="1"/>
</dbReference>
<comment type="subcellular location">
    <subcellularLocation>
        <location evidence="4">Cell membrane</location>
        <topology evidence="4">Multi-pass membrane protein</topology>
    </subcellularLocation>
</comment>
<evidence type="ECO:0000256" key="23">
    <source>
        <dbReference type="SAM" id="MobiDB-lite"/>
    </source>
</evidence>
<feature type="domain" description="HAMP" evidence="26">
    <location>
        <begin position="167"/>
        <end position="219"/>
    </location>
</feature>
<keyword evidence="8" id="KW-0808">Transferase</keyword>
<evidence type="ECO:0000256" key="5">
    <source>
        <dbReference type="ARBA" id="ARBA00012438"/>
    </source>
</evidence>
<comment type="catalytic activity">
    <reaction evidence="1">
        <text>ATP + protein L-histidine = ADP + protein N-phospho-L-histidine.</text>
        <dbReference type="EC" id="2.7.13.3"/>
    </reaction>
</comment>
<dbReference type="PRINTS" id="PR00344">
    <property type="entry name" value="BCTRLSENSOR"/>
</dbReference>
<feature type="domain" description="Histidine kinase" evidence="25">
    <location>
        <begin position="227"/>
        <end position="428"/>
    </location>
</feature>
<feature type="transmembrane region" description="Helical" evidence="24">
    <location>
        <begin position="143"/>
        <end position="162"/>
    </location>
</feature>
<feature type="region of interest" description="Disordered" evidence="23">
    <location>
        <begin position="369"/>
        <end position="388"/>
    </location>
</feature>
<keyword evidence="20" id="KW-0464">Manganese</keyword>
<evidence type="ECO:0000256" key="18">
    <source>
        <dbReference type="ARBA" id="ARBA00023016"/>
    </source>
</evidence>
<evidence type="ECO:0000256" key="19">
    <source>
        <dbReference type="ARBA" id="ARBA00023026"/>
    </source>
</evidence>
<dbReference type="CDD" id="cd06225">
    <property type="entry name" value="HAMP"/>
    <property type="match status" value="1"/>
</dbReference>
<evidence type="ECO:0000256" key="10">
    <source>
        <dbReference type="ARBA" id="ARBA00022741"/>
    </source>
</evidence>
<dbReference type="InterPro" id="IPR003660">
    <property type="entry name" value="HAMP_dom"/>
</dbReference>
<evidence type="ECO:0000256" key="6">
    <source>
        <dbReference type="ARBA" id="ARBA00022475"/>
    </source>
</evidence>
<keyword evidence="12" id="KW-0378">Hydrolase</keyword>
<dbReference type="PROSITE" id="PS50885">
    <property type="entry name" value="HAMP"/>
    <property type="match status" value="1"/>
</dbReference>
<dbReference type="SUPFAM" id="SSF47384">
    <property type="entry name" value="Homodimeric domain of signal transducing histidine kinase"/>
    <property type="match status" value="1"/>
</dbReference>
<keyword evidence="16 24" id="KW-1133">Transmembrane helix</keyword>
<keyword evidence="24" id="KW-0472">Membrane</keyword>
<evidence type="ECO:0000256" key="11">
    <source>
        <dbReference type="ARBA" id="ARBA00022777"/>
    </source>
</evidence>
<keyword evidence="17" id="KW-0902">Two-component regulatory system</keyword>
<keyword evidence="15" id="KW-0904">Protein phosphatase</keyword>
<evidence type="ECO:0000256" key="13">
    <source>
        <dbReference type="ARBA" id="ARBA00022840"/>
    </source>
</evidence>
<keyword evidence="28" id="KW-1185">Reference proteome</keyword>
<keyword evidence="9 24" id="KW-0812">Transmembrane</keyword>
<sequence length="432" mass="44701">MRRRLLVLVAATTTLVLVAFLLPLALLVRDVAADRAVQAATVEAQALTSLVATTDRVSLGLTVAQLDADSASDVTVFLPDGERLGADTGRSPLVELAERGTSASAEADGGREIVFAVEGPEGSVGVIRTFVPDERLARGVGRAWLLLAGLGVALLLVSLVVADRLGRRLVRGATDLAAVSHRLGRGELDARADTSAPGELGVVAAALNGLAGRITDLLREERETIADLSHRVRTPLTTLRMDAEALPGGEQSERIVADLDAVDRAVTDVIQQARRRGSAPDRAEADAADAVRERVAFWSVLAEDTERELTVDVAPGRLPVALARGDLDACVDALLGNIFAHTPHGTAFTVRLEPRPGGGARLVVADQGPGLPSGQHTGALRRGVSGSGSSGLGLDIVRRTAEQSGGEVRLESPASGGLTVVVDLGGRAAGPS</sequence>
<dbReference type="Proteomes" id="UP000295621">
    <property type="component" value="Unassembled WGS sequence"/>
</dbReference>
<dbReference type="Gene3D" id="3.30.565.10">
    <property type="entry name" value="Histidine kinase-like ATPase, C-terminal domain"/>
    <property type="match status" value="1"/>
</dbReference>
<evidence type="ECO:0000256" key="22">
    <source>
        <dbReference type="ARBA" id="ARBA00041776"/>
    </source>
</evidence>
<dbReference type="InterPro" id="IPR036890">
    <property type="entry name" value="HATPase_C_sf"/>
</dbReference>
<evidence type="ECO:0000256" key="24">
    <source>
        <dbReference type="SAM" id="Phobius"/>
    </source>
</evidence>
<keyword evidence="11 27" id="KW-0418">Kinase</keyword>
<evidence type="ECO:0000256" key="8">
    <source>
        <dbReference type="ARBA" id="ARBA00022679"/>
    </source>
</evidence>
<evidence type="ECO:0000256" key="1">
    <source>
        <dbReference type="ARBA" id="ARBA00000085"/>
    </source>
</evidence>
<dbReference type="PANTHER" id="PTHR44936:SF9">
    <property type="entry name" value="SENSOR PROTEIN CREC"/>
    <property type="match status" value="1"/>
</dbReference>
<dbReference type="GO" id="GO:0000155">
    <property type="term" value="F:phosphorelay sensor kinase activity"/>
    <property type="evidence" value="ECO:0007669"/>
    <property type="project" value="InterPro"/>
</dbReference>
<comment type="cofactor">
    <cofactor evidence="3">
        <name>Mg(2+)</name>
        <dbReference type="ChEBI" id="CHEBI:18420"/>
    </cofactor>
</comment>
<keyword evidence="7" id="KW-0597">Phosphoprotein</keyword>
<dbReference type="SMART" id="SM00304">
    <property type="entry name" value="HAMP"/>
    <property type="match status" value="1"/>
</dbReference>
<dbReference type="PROSITE" id="PS50109">
    <property type="entry name" value="HIS_KIN"/>
    <property type="match status" value="1"/>
</dbReference>
<keyword evidence="10" id="KW-0547">Nucleotide-binding</keyword>
<dbReference type="Pfam" id="PF00672">
    <property type="entry name" value="HAMP"/>
    <property type="match status" value="1"/>
</dbReference>
<evidence type="ECO:0000256" key="3">
    <source>
        <dbReference type="ARBA" id="ARBA00001946"/>
    </source>
</evidence>
<dbReference type="EMBL" id="SMKL01000040">
    <property type="protein sequence ID" value="TDC49558.1"/>
    <property type="molecule type" value="Genomic_DNA"/>
</dbReference>
<name>A0A4R4RJ21_9ACTN</name>
<evidence type="ECO:0000256" key="15">
    <source>
        <dbReference type="ARBA" id="ARBA00022912"/>
    </source>
</evidence>
<dbReference type="InterPro" id="IPR003594">
    <property type="entry name" value="HATPase_dom"/>
</dbReference>
<evidence type="ECO:0000256" key="9">
    <source>
        <dbReference type="ARBA" id="ARBA00022692"/>
    </source>
</evidence>
<evidence type="ECO:0000259" key="25">
    <source>
        <dbReference type="PROSITE" id="PS50109"/>
    </source>
</evidence>
<comment type="cofactor">
    <cofactor evidence="2">
        <name>Mn(2+)</name>
        <dbReference type="ChEBI" id="CHEBI:29035"/>
    </cofactor>
</comment>
<dbReference type="InterPro" id="IPR004358">
    <property type="entry name" value="Sig_transdc_His_kin-like_C"/>
</dbReference>
<evidence type="ECO:0000256" key="20">
    <source>
        <dbReference type="ARBA" id="ARBA00023211"/>
    </source>
</evidence>
<gene>
    <name evidence="27" type="ORF">E1212_17965</name>
</gene>
<evidence type="ECO:0000256" key="4">
    <source>
        <dbReference type="ARBA" id="ARBA00004651"/>
    </source>
</evidence>
<dbReference type="GO" id="GO:0005524">
    <property type="term" value="F:ATP binding"/>
    <property type="evidence" value="ECO:0007669"/>
    <property type="project" value="UniProtKB-KW"/>
</dbReference>
<comment type="caution">
    <text evidence="27">The sequence shown here is derived from an EMBL/GenBank/DDBJ whole genome shotgun (WGS) entry which is preliminary data.</text>
</comment>
<dbReference type="PANTHER" id="PTHR44936">
    <property type="entry name" value="SENSOR PROTEIN CREC"/>
    <property type="match status" value="1"/>
</dbReference>
<proteinExistence type="predicted"/>
<evidence type="ECO:0000256" key="12">
    <source>
        <dbReference type="ARBA" id="ARBA00022801"/>
    </source>
</evidence>
<dbReference type="Pfam" id="PF02518">
    <property type="entry name" value="HATPase_c"/>
    <property type="match status" value="1"/>
</dbReference>
<dbReference type="InterPro" id="IPR050980">
    <property type="entry name" value="2C_sensor_his_kinase"/>
</dbReference>
<evidence type="ECO:0000256" key="14">
    <source>
        <dbReference type="ARBA" id="ARBA00022842"/>
    </source>
</evidence>
<keyword evidence="18" id="KW-0346">Stress response</keyword>
<evidence type="ECO:0000259" key="26">
    <source>
        <dbReference type="PROSITE" id="PS50885"/>
    </source>
</evidence>
<dbReference type="InterPro" id="IPR005467">
    <property type="entry name" value="His_kinase_dom"/>
</dbReference>
<dbReference type="InterPro" id="IPR003661">
    <property type="entry name" value="HisK_dim/P_dom"/>
</dbReference>
<keyword evidence="13" id="KW-0067">ATP-binding</keyword>
<evidence type="ECO:0000256" key="17">
    <source>
        <dbReference type="ARBA" id="ARBA00023012"/>
    </source>
</evidence>
<dbReference type="RefSeq" id="WP_131984912.1">
    <property type="nucleotide sequence ID" value="NZ_SMKL01000040.1"/>
</dbReference>
<accession>A0A4R4RJ21</accession>
<evidence type="ECO:0000256" key="16">
    <source>
        <dbReference type="ARBA" id="ARBA00022989"/>
    </source>
</evidence>
<evidence type="ECO:0000313" key="28">
    <source>
        <dbReference type="Proteomes" id="UP000295621"/>
    </source>
</evidence>
<evidence type="ECO:0000256" key="7">
    <source>
        <dbReference type="ARBA" id="ARBA00022553"/>
    </source>
</evidence>
<dbReference type="InterPro" id="IPR036097">
    <property type="entry name" value="HisK_dim/P_sf"/>
</dbReference>
<keyword evidence="14" id="KW-0460">Magnesium</keyword>
<protein>
    <recommendedName>
        <fullName evidence="21">Signal transduction histidine-protein kinase/phosphatase MprB</fullName>
        <ecNumber evidence="5">2.7.13.3</ecNumber>
    </recommendedName>
    <alternativeName>
        <fullName evidence="22">Mycobacterial persistence regulator B</fullName>
    </alternativeName>
</protein>